<evidence type="ECO:0000313" key="4">
    <source>
        <dbReference type="Proteomes" id="UP001597145"/>
    </source>
</evidence>
<dbReference type="GO" id="GO:0016491">
    <property type="term" value="F:oxidoreductase activity"/>
    <property type="evidence" value="ECO:0007669"/>
    <property type="project" value="UniProtKB-KW"/>
</dbReference>
<name>A0ABW4FQV5_9PSEU</name>
<dbReference type="RefSeq" id="WP_343978371.1">
    <property type="nucleotide sequence ID" value="NZ_BAAAJG010000010.1"/>
</dbReference>
<protein>
    <submittedName>
        <fullName evidence="3">LLM class F420-dependent oxidoreductase</fullName>
        <ecNumber evidence="3">1.-.-.-</ecNumber>
    </submittedName>
</protein>
<dbReference type="InterPro" id="IPR022526">
    <property type="entry name" value="F420_Rv3093c"/>
</dbReference>
<evidence type="ECO:0000313" key="3">
    <source>
        <dbReference type="EMBL" id="MFD1532715.1"/>
    </source>
</evidence>
<dbReference type="Proteomes" id="UP001597145">
    <property type="component" value="Unassembled WGS sequence"/>
</dbReference>
<keyword evidence="4" id="KW-1185">Reference proteome</keyword>
<dbReference type="NCBIfam" id="TIGR03841">
    <property type="entry name" value="F420_Rv3093c"/>
    <property type="match status" value="1"/>
</dbReference>
<evidence type="ECO:0000259" key="2">
    <source>
        <dbReference type="Pfam" id="PF00296"/>
    </source>
</evidence>
<dbReference type="PANTHER" id="PTHR43244:SF1">
    <property type="entry name" value="5,10-METHYLENETETRAHYDROMETHANOPTERIN REDUCTASE"/>
    <property type="match status" value="1"/>
</dbReference>
<keyword evidence="1 3" id="KW-0560">Oxidoreductase</keyword>
<dbReference type="EC" id="1.-.-.-" evidence="3"/>
<dbReference type="InterPro" id="IPR036661">
    <property type="entry name" value="Luciferase-like_sf"/>
</dbReference>
<proteinExistence type="predicted"/>
<dbReference type="EMBL" id="JBHUCP010000019">
    <property type="protein sequence ID" value="MFD1532715.1"/>
    <property type="molecule type" value="Genomic_DNA"/>
</dbReference>
<gene>
    <name evidence="3" type="ORF">ACFSCY_25155</name>
</gene>
<evidence type="ECO:0000256" key="1">
    <source>
        <dbReference type="ARBA" id="ARBA00023002"/>
    </source>
</evidence>
<dbReference type="Gene3D" id="3.20.20.30">
    <property type="entry name" value="Luciferase-like domain"/>
    <property type="match status" value="1"/>
</dbReference>
<dbReference type="SUPFAM" id="SSF51679">
    <property type="entry name" value="Bacterial luciferase-like"/>
    <property type="match status" value="1"/>
</dbReference>
<organism evidence="3 4">
    <name type="scientific">Pseudonocardia aurantiaca</name>
    <dbReference type="NCBI Taxonomy" id="75290"/>
    <lineage>
        <taxon>Bacteria</taxon>
        <taxon>Bacillati</taxon>
        <taxon>Actinomycetota</taxon>
        <taxon>Actinomycetes</taxon>
        <taxon>Pseudonocardiales</taxon>
        <taxon>Pseudonocardiaceae</taxon>
        <taxon>Pseudonocardia</taxon>
    </lineage>
</organism>
<dbReference type="InterPro" id="IPR011251">
    <property type="entry name" value="Luciferase-like_dom"/>
</dbReference>
<feature type="domain" description="Luciferase-like" evidence="2">
    <location>
        <begin position="8"/>
        <end position="292"/>
    </location>
</feature>
<dbReference type="PANTHER" id="PTHR43244">
    <property type="match status" value="1"/>
</dbReference>
<dbReference type="Pfam" id="PF00296">
    <property type="entry name" value="Bac_luciferase"/>
    <property type="match status" value="1"/>
</dbReference>
<comment type="caution">
    <text evidence="3">The sequence shown here is derived from an EMBL/GenBank/DDBJ whole genome shotgun (WGS) entry which is preliminary data.</text>
</comment>
<sequence length="328" mass="34819">MTIPLTDPLTDVPGTARALRDAGYGDLWSAETARFDAFTPLVAAAHAVPELGLGTAIASVFARGPGMLAMTAAALADLAPGRFLLGVGASTPTMSEGWHATPFERPLARVRDTVRFLRAALAGERVSTEFETFAVRGFRLERPPPVPPPVLVAALRPKMIEMAVRESDGLVLNWLSAEDVGTVLRVAEKAASDVPHVAARIFVCPSPRTDVVRGAARRLISTYASQPAYAAFHRWLGRGDLLATTWSAWEAGDRKAATAAVPDRVVDDLIVHGSVEDCAEHLGRYVEAGVTRPIVKLMPLDPERDLMADALALGAALGRATAPGPVRA</sequence>
<reference evidence="4" key="1">
    <citation type="journal article" date="2019" name="Int. J. Syst. Evol. Microbiol.">
        <title>The Global Catalogue of Microorganisms (GCM) 10K type strain sequencing project: providing services to taxonomists for standard genome sequencing and annotation.</title>
        <authorList>
            <consortium name="The Broad Institute Genomics Platform"/>
            <consortium name="The Broad Institute Genome Sequencing Center for Infectious Disease"/>
            <person name="Wu L."/>
            <person name="Ma J."/>
        </authorList>
    </citation>
    <scope>NUCLEOTIDE SEQUENCE [LARGE SCALE GENOMIC DNA]</scope>
    <source>
        <strain evidence="4">JCM 12165</strain>
    </source>
</reference>
<dbReference type="InterPro" id="IPR050564">
    <property type="entry name" value="F420-G6PD/mer"/>
</dbReference>
<accession>A0ABW4FQV5</accession>